<dbReference type="STRING" id="1886670.PTI45_04685"/>
<keyword evidence="2" id="KW-1185">Reference proteome</keyword>
<dbReference type="EMBL" id="MDER01000107">
    <property type="protein sequence ID" value="ODP25954.1"/>
    <property type="molecule type" value="Genomic_DNA"/>
</dbReference>
<gene>
    <name evidence="1" type="ORF">PTI45_04685</name>
</gene>
<name>A0A1E3KWV8_9BACL</name>
<comment type="caution">
    <text evidence="1">The sequence shown here is derived from an EMBL/GenBank/DDBJ whole genome shotgun (WGS) entry which is preliminary data.</text>
</comment>
<dbReference type="Proteomes" id="UP000094578">
    <property type="component" value="Unassembled WGS sequence"/>
</dbReference>
<evidence type="ECO:0000313" key="1">
    <source>
        <dbReference type="EMBL" id="ODP25954.1"/>
    </source>
</evidence>
<proteinExistence type="predicted"/>
<dbReference type="RefSeq" id="WP_069329982.1">
    <property type="nucleotide sequence ID" value="NZ_MDER01000107.1"/>
</dbReference>
<protein>
    <submittedName>
        <fullName evidence="1">Uncharacterized protein</fullName>
    </submittedName>
</protein>
<organism evidence="1 2">
    <name type="scientific">Paenibacillus nuruki</name>
    <dbReference type="NCBI Taxonomy" id="1886670"/>
    <lineage>
        <taxon>Bacteria</taxon>
        <taxon>Bacillati</taxon>
        <taxon>Bacillota</taxon>
        <taxon>Bacilli</taxon>
        <taxon>Bacillales</taxon>
        <taxon>Paenibacillaceae</taxon>
        <taxon>Paenibacillus</taxon>
    </lineage>
</organism>
<accession>A0A1E3KWV8</accession>
<dbReference type="AlphaFoldDB" id="A0A1E3KWV8"/>
<evidence type="ECO:0000313" key="2">
    <source>
        <dbReference type="Proteomes" id="UP000094578"/>
    </source>
</evidence>
<reference evidence="1 2" key="1">
    <citation type="submission" date="2016-08" db="EMBL/GenBank/DDBJ databases">
        <title>Genome sequencing of Paenibacillus sp. TI45-13ar, isolated from Korean traditional nuruk.</title>
        <authorList>
            <person name="Kim S.-J."/>
        </authorList>
    </citation>
    <scope>NUCLEOTIDE SEQUENCE [LARGE SCALE GENOMIC DNA]</scope>
    <source>
        <strain evidence="1 2">TI45-13ar</strain>
    </source>
</reference>
<sequence>MSNWIAGELEVNQERAIYPVLTLEEVLQSQWYSDYFTEIRDMNNGYVWYSFHNVPICSKLFSLALCFKNSVLDSVIMSIDDDQYGTSWDDWTEAKELQRKQEHDALLRQELEREPDVRRSKPYPYIEYKVAYGSISSSYDPRSASSSISITYT</sequence>